<comment type="caution">
    <text evidence="1">The sequence shown here is derived from an EMBL/GenBank/DDBJ whole genome shotgun (WGS) entry which is preliminary data.</text>
</comment>
<dbReference type="Proteomes" id="UP000257039">
    <property type="component" value="Unassembled WGS sequence"/>
</dbReference>
<proteinExistence type="predicted"/>
<evidence type="ECO:0000313" key="1">
    <source>
        <dbReference type="EMBL" id="RDH44429.1"/>
    </source>
</evidence>
<reference evidence="1 2" key="1">
    <citation type="submission" date="2017-04" db="EMBL/GenBank/DDBJ databases">
        <title>Draft genome sequence of Zooshikella ganghwensis VG4 isolated from Red Sea sediments.</title>
        <authorList>
            <person name="Rehman Z."/>
            <person name="Alam I."/>
            <person name="Kamau A."/>
            <person name="Bajic V."/>
            <person name="Leiknes T."/>
        </authorList>
    </citation>
    <scope>NUCLEOTIDE SEQUENCE [LARGE SCALE GENOMIC DNA]</scope>
    <source>
        <strain evidence="1 2">VG4</strain>
    </source>
</reference>
<dbReference type="RefSeq" id="WP_094787583.1">
    <property type="nucleotide sequence ID" value="NZ_NDXW01000001.1"/>
</dbReference>
<sequence length="170" mass="19129">MKELILLRHAKSSWKDSTLEDFDRPLNKRGKTVAPQMGQLLADVGWVPQYIIASPAKRCRATTKLLLPYFKIKSKNVQWEEMIYEAPTSALYTVISEVPDKISSLMVIGHNPGLEMLATELDSAFPGHLTTCAAVCIDLPISHWRDIGPDAGKVRECLRPKEVLTRDQRT</sequence>
<evidence type="ECO:0000313" key="2">
    <source>
        <dbReference type="Proteomes" id="UP000257039"/>
    </source>
</evidence>
<accession>A0A4P9VP34</accession>
<dbReference type="PANTHER" id="PTHR47623">
    <property type="entry name" value="OS09G0287300 PROTEIN"/>
    <property type="match status" value="1"/>
</dbReference>
<evidence type="ECO:0008006" key="3">
    <source>
        <dbReference type="Google" id="ProtNLM"/>
    </source>
</evidence>
<organism evidence="1 2">
    <name type="scientific">Zooshikella ganghwensis</name>
    <dbReference type="NCBI Taxonomy" id="202772"/>
    <lineage>
        <taxon>Bacteria</taxon>
        <taxon>Pseudomonadati</taxon>
        <taxon>Pseudomonadota</taxon>
        <taxon>Gammaproteobacteria</taxon>
        <taxon>Oceanospirillales</taxon>
        <taxon>Zooshikellaceae</taxon>
        <taxon>Zooshikella</taxon>
    </lineage>
</organism>
<dbReference type="InterPro" id="IPR013078">
    <property type="entry name" value="His_Pase_superF_clade-1"/>
</dbReference>
<protein>
    <recommendedName>
        <fullName evidence="3">Histidine phosphatase family protein</fullName>
    </recommendedName>
</protein>
<dbReference type="AlphaFoldDB" id="A0A4P9VP34"/>
<dbReference type="Gene3D" id="3.40.50.1240">
    <property type="entry name" value="Phosphoglycerate mutase-like"/>
    <property type="match status" value="1"/>
</dbReference>
<dbReference type="CDD" id="cd07067">
    <property type="entry name" value="HP_PGM_like"/>
    <property type="match status" value="1"/>
</dbReference>
<dbReference type="InterPro" id="IPR029033">
    <property type="entry name" value="His_PPase_superfam"/>
</dbReference>
<gene>
    <name evidence="1" type="ORF">B9G39_13825</name>
</gene>
<keyword evidence="2" id="KW-1185">Reference proteome</keyword>
<dbReference type="PANTHER" id="PTHR47623:SF1">
    <property type="entry name" value="OS09G0287300 PROTEIN"/>
    <property type="match status" value="1"/>
</dbReference>
<dbReference type="EMBL" id="NDXW01000001">
    <property type="protein sequence ID" value="RDH44429.1"/>
    <property type="molecule type" value="Genomic_DNA"/>
</dbReference>
<name>A0A4P9VP34_9GAMM</name>
<dbReference type="SUPFAM" id="SSF53254">
    <property type="entry name" value="Phosphoglycerate mutase-like"/>
    <property type="match status" value="1"/>
</dbReference>
<dbReference type="Pfam" id="PF00300">
    <property type="entry name" value="His_Phos_1"/>
    <property type="match status" value="1"/>
</dbReference>